<dbReference type="HOGENOM" id="CLU_098113_2_0_1"/>
<keyword evidence="3" id="KW-1185">Reference proteome</keyword>
<dbReference type="OMA" id="HMMLEYE"/>
<evidence type="ECO:0000313" key="3">
    <source>
        <dbReference type="Proteomes" id="UP000001514"/>
    </source>
</evidence>
<feature type="non-terminal residue" evidence="2">
    <location>
        <position position="110"/>
    </location>
</feature>
<gene>
    <name evidence="2" type="ORF">SELMODRAFT_119492</name>
</gene>
<dbReference type="EMBL" id="GL377625">
    <property type="protein sequence ID" value="EFJ14903.1"/>
    <property type="molecule type" value="Genomic_DNA"/>
</dbReference>
<organism evidence="3">
    <name type="scientific">Selaginella moellendorffii</name>
    <name type="common">Spikemoss</name>
    <dbReference type="NCBI Taxonomy" id="88036"/>
    <lineage>
        <taxon>Eukaryota</taxon>
        <taxon>Viridiplantae</taxon>
        <taxon>Streptophyta</taxon>
        <taxon>Embryophyta</taxon>
        <taxon>Tracheophyta</taxon>
        <taxon>Lycopodiopsida</taxon>
        <taxon>Selaginellales</taxon>
        <taxon>Selaginellaceae</taxon>
        <taxon>Selaginella</taxon>
    </lineage>
</organism>
<dbReference type="PANTHER" id="PTHR31066">
    <property type="entry name" value="OS05G0427100 PROTEIN-RELATED"/>
    <property type="match status" value="1"/>
</dbReference>
<dbReference type="Gramene" id="EFJ14903">
    <property type="protein sequence ID" value="EFJ14903"/>
    <property type="gene ID" value="SELMODRAFT_119492"/>
</dbReference>
<dbReference type="CDD" id="cd06410">
    <property type="entry name" value="PB1_UP2"/>
    <property type="match status" value="1"/>
</dbReference>
<dbReference type="OrthoDB" id="774308at2759"/>
<dbReference type="AlphaFoldDB" id="D8SKT0"/>
<evidence type="ECO:0000259" key="1">
    <source>
        <dbReference type="PROSITE" id="PS51745"/>
    </source>
</evidence>
<feature type="domain" description="PB1" evidence="1">
    <location>
        <begin position="8"/>
        <end position="110"/>
    </location>
</feature>
<dbReference type="PANTHER" id="PTHR31066:SF85">
    <property type="entry name" value="OS02G0809100 PROTEIN"/>
    <property type="match status" value="1"/>
</dbReference>
<protein>
    <recommendedName>
        <fullName evidence="1">PB1 domain-containing protein</fullName>
    </recommendedName>
</protein>
<dbReference type="Gene3D" id="3.10.20.90">
    <property type="entry name" value="Phosphatidylinositol 3-kinase Catalytic Subunit, Chain A, domain 1"/>
    <property type="match status" value="1"/>
</dbReference>
<evidence type="ECO:0000313" key="2">
    <source>
        <dbReference type="EMBL" id="EFJ14903.1"/>
    </source>
</evidence>
<dbReference type="InterPro" id="IPR053793">
    <property type="entry name" value="PB1-like"/>
</dbReference>
<dbReference type="InParanoid" id="D8SKT0"/>
<proteinExistence type="predicted"/>
<dbReference type="Proteomes" id="UP000001514">
    <property type="component" value="Unassembled WGS sequence"/>
</dbReference>
<dbReference type="SMART" id="SM00666">
    <property type="entry name" value="PB1"/>
    <property type="match status" value="1"/>
</dbReference>
<dbReference type="Pfam" id="PF00564">
    <property type="entry name" value="PB1"/>
    <property type="match status" value="1"/>
</dbReference>
<name>D8SKT0_SELML</name>
<dbReference type="SUPFAM" id="SSF54277">
    <property type="entry name" value="CAD &amp; PB1 domains"/>
    <property type="match status" value="1"/>
</dbReference>
<sequence>MSEDESTRVKLMCSYGGRIVMSPHDSQLRYIGGDTRIFVVPRTISYADFRAKLSKICGGRSVLPKYKLPYEDFDALVSILCDDDLEAMLEEYERLDARDSPSKLRLFLFP</sequence>
<dbReference type="FunCoup" id="D8SKT0">
    <property type="interactions" value="166"/>
</dbReference>
<reference evidence="2 3" key="1">
    <citation type="journal article" date="2011" name="Science">
        <title>The Selaginella genome identifies genetic changes associated with the evolution of vascular plants.</title>
        <authorList>
            <person name="Banks J.A."/>
            <person name="Nishiyama T."/>
            <person name="Hasebe M."/>
            <person name="Bowman J.L."/>
            <person name="Gribskov M."/>
            <person name="dePamphilis C."/>
            <person name="Albert V.A."/>
            <person name="Aono N."/>
            <person name="Aoyama T."/>
            <person name="Ambrose B.A."/>
            <person name="Ashton N.W."/>
            <person name="Axtell M.J."/>
            <person name="Barker E."/>
            <person name="Barker M.S."/>
            <person name="Bennetzen J.L."/>
            <person name="Bonawitz N.D."/>
            <person name="Chapple C."/>
            <person name="Cheng C."/>
            <person name="Correa L.G."/>
            <person name="Dacre M."/>
            <person name="DeBarry J."/>
            <person name="Dreyer I."/>
            <person name="Elias M."/>
            <person name="Engstrom E.M."/>
            <person name="Estelle M."/>
            <person name="Feng L."/>
            <person name="Finet C."/>
            <person name="Floyd S.K."/>
            <person name="Frommer W.B."/>
            <person name="Fujita T."/>
            <person name="Gramzow L."/>
            <person name="Gutensohn M."/>
            <person name="Harholt J."/>
            <person name="Hattori M."/>
            <person name="Heyl A."/>
            <person name="Hirai T."/>
            <person name="Hiwatashi Y."/>
            <person name="Ishikawa M."/>
            <person name="Iwata M."/>
            <person name="Karol K.G."/>
            <person name="Koehler B."/>
            <person name="Kolukisaoglu U."/>
            <person name="Kubo M."/>
            <person name="Kurata T."/>
            <person name="Lalonde S."/>
            <person name="Li K."/>
            <person name="Li Y."/>
            <person name="Litt A."/>
            <person name="Lyons E."/>
            <person name="Manning G."/>
            <person name="Maruyama T."/>
            <person name="Michael T.P."/>
            <person name="Mikami K."/>
            <person name="Miyazaki S."/>
            <person name="Morinaga S."/>
            <person name="Murata T."/>
            <person name="Mueller-Roeber B."/>
            <person name="Nelson D.R."/>
            <person name="Obara M."/>
            <person name="Oguri Y."/>
            <person name="Olmstead R.G."/>
            <person name="Onodera N."/>
            <person name="Petersen B.L."/>
            <person name="Pils B."/>
            <person name="Prigge M."/>
            <person name="Rensing S.A."/>
            <person name="Riano-Pachon D.M."/>
            <person name="Roberts A.W."/>
            <person name="Sato Y."/>
            <person name="Scheller H.V."/>
            <person name="Schulz B."/>
            <person name="Schulz C."/>
            <person name="Shakirov E.V."/>
            <person name="Shibagaki N."/>
            <person name="Shinohara N."/>
            <person name="Shippen D.E."/>
            <person name="Soerensen I."/>
            <person name="Sotooka R."/>
            <person name="Sugimoto N."/>
            <person name="Sugita M."/>
            <person name="Sumikawa N."/>
            <person name="Tanurdzic M."/>
            <person name="Theissen G."/>
            <person name="Ulvskov P."/>
            <person name="Wakazuki S."/>
            <person name="Weng J.K."/>
            <person name="Willats W.W."/>
            <person name="Wipf D."/>
            <person name="Wolf P.G."/>
            <person name="Yang L."/>
            <person name="Zimmer A.D."/>
            <person name="Zhu Q."/>
            <person name="Mitros T."/>
            <person name="Hellsten U."/>
            <person name="Loque D."/>
            <person name="Otillar R."/>
            <person name="Salamov A."/>
            <person name="Schmutz J."/>
            <person name="Shapiro H."/>
            <person name="Lindquist E."/>
            <person name="Lucas S."/>
            <person name="Rokhsar D."/>
            <person name="Grigoriev I.V."/>
        </authorList>
    </citation>
    <scope>NUCLEOTIDE SEQUENCE [LARGE SCALE GENOMIC DNA]</scope>
</reference>
<accession>D8SKT0</accession>
<dbReference type="InterPro" id="IPR000270">
    <property type="entry name" value="PB1_dom"/>
</dbReference>
<dbReference type="KEGG" id="smo:SELMODRAFT_119492"/>
<dbReference type="InterPro" id="IPR053198">
    <property type="entry name" value="Gynoecium_Dev_Regulator"/>
</dbReference>
<dbReference type="eggNOG" id="ENOG502QWE0">
    <property type="taxonomic scope" value="Eukaryota"/>
</dbReference>
<dbReference type="PROSITE" id="PS51745">
    <property type="entry name" value="PB1"/>
    <property type="match status" value="1"/>
</dbReference>